<evidence type="ECO:0000313" key="1">
    <source>
        <dbReference type="EMBL" id="MFB5267737.1"/>
    </source>
</evidence>
<organism evidence="1 2">
    <name type="scientific">Paenibacillus enshidis</name>
    <dbReference type="NCBI Taxonomy" id="1458439"/>
    <lineage>
        <taxon>Bacteria</taxon>
        <taxon>Bacillati</taxon>
        <taxon>Bacillota</taxon>
        <taxon>Bacilli</taxon>
        <taxon>Bacillales</taxon>
        <taxon>Paenibacillaceae</taxon>
        <taxon>Paenibacillus</taxon>
    </lineage>
</organism>
<dbReference type="Proteomes" id="UP001580346">
    <property type="component" value="Unassembled WGS sequence"/>
</dbReference>
<protein>
    <submittedName>
        <fullName evidence="1">Uncharacterized protein</fullName>
    </submittedName>
</protein>
<dbReference type="EMBL" id="JBHHMI010000010">
    <property type="protein sequence ID" value="MFB5267737.1"/>
    <property type="molecule type" value="Genomic_DNA"/>
</dbReference>
<reference evidence="1 2" key="1">
    <citation type="submission" date="2024-09" db="EMBL/GenBank/DDBJ databases">
        <title>Paenibacillus zeirhizospherea sp. nov., isolated from surface of the maize (Zea mays) roots in a horticulture field, Hungary.</title>
        <authorList>
            <person name="Marton D."/>
            <person name="Farkas M."/>
            <person name="Bedics A."/>
            <person name="Toth E."/>
            <person name="Tancsics A."/>
            <person name="Boka K."/>
            <person name="Maroti G."/>
            <person name="Kriszt B."/>
            <person name="Cserhati M."/>
        </authorList>
    </citation>
    <scope>NUCLEOTIDE SEQUENCE [LARGE SCALE GENOMIC DNA]</scope>
    <source>
        <strain evidence="1 2">KCTC 33519</strain>
    </source>
</reference>
<evidence type="ECO:0000313" key="2">
    <source>
        <dbReference type="Proteomes" id="UP001580346"/>
    </source>
</evidence>
<sequence>MYTGAALYQTESISPTEAFRLGEAFFHAMGVIKITDEAITSCLRMETMTAISIWRRYPLKH</sequence>
<accession>A0ABV5AU41</accession>
<proteinExistence type="predicted"/>
<name>A0ABV5AU41_9BACL</name>
<keyword evidence="2" id="KW-1185">Reference proteome</keyword>
<comment type="caution">
    <text evidence="1">The sequence shown here is derived from an EMBL/GenBank/DDBJ whole genome shotgun (WGS) entry which is preliminary data.</text>
</comment>
<gene>
    <name evidence="1" type="ORF">ACE41H_13225</name>
</gene>
<dbReference type="RefSeq" id="WP_375355741.1">
    <property type="nucleotide sequence ID" value="NZ_JBHHMI010000010.1"/>
</dbReference>